<comment type="caution">
    <text evidence="2">The sequence shown here is derived from an EMBL/GenBank/DDBJ whole genome shotgun (WGS) entry which is preliminary data.</text>
</comment>
<protein>
    <submittedName>
        <fullName evidence="2">Uncharacterized protein</fullName>
    </submittedName>
</protein>
<feature type="transmembrane region" description="Helical" evidence="1">
    <location>
        <begin position="284"/>
        <end position="305"/>
    </location>
</feature>
<organism evidence="2 3">
    <name type="scientific">Leptospira ognonensis</name>
    <dbReference type="NCBI Taxonomy" id="2484945"/>
    <lineage>
        <taxon>Bacteria</taxon>
        <taxon>Pseudomonadati</taxon>
        <taxon>Spirochaetota</taxon>
        <taxon>Spirochaetia</taxon>
        <taxon>Leptospirales</taxon>
        <taxon>Leptospiraceae</taxon>
        <taxon>Leptospira</taxon>
    </lineage>
</organism>
<keyword evidence="1" id="KW-0472">Membrane</keyword>
<keyword evidence="3" id="KW-1185">Reference proteome</keyword>
<dbReference type="RefSeq" id="WP_135622693.1">
    <property type="nucleotide sequence ID" value="NZ_RQGD01000014.1"/>
</dbReference>
<feature type="transmembrane region" description="Helical" evidence="1">
    <location>
        <begin position="200"/>
        <end position="221"/>
    </location>
</feature>
<evidence type="ECO:0000256" key="1">
    <source>
        <dbReference type="SAM" id="Phobius"/>
    </source>
</evidence>
<dbReference type="EMBL" id="RQGD01000014">
    <property type="protein sequence ID" value="TGL61930.1"/>
    <property type="molecule type" value="Genomic_DNA"/>
</dbReference>
<keyword evidence="1" id="KW-0812">Transmembrane</keyword>
<feature type="transmembrane region" description="Helical" evidence="1">
    <location>
        <begin position="14"/>
        <end position="34"/>
    </location>
</feature>
<dbReference type="Proteomes" id="UP000297693">
    <property type="component" value="Unassembled WGS sequence"/>
</dbReference>
<evidence type="ECO:0000313" key="3">
    <source>
        <dbReference type="Proteomes" id="UP000297693"/>
    </source>
</evidence>
<gene>
    <name evidence="2" type="ORF">EHQ58_04815</name>
</gene>
<feature type="transmembrane region" description="Helical" evidence="1">
    <location>
        <begin position="160"/>
        <end position="180"/>
    </location>
</feature>
<name>A0A4R9K935_9LEPT</name>
<feature type="transmembrane region" description="Helical" evidence="1">
    <location>
        <begin position="233"/>
        <end position="251"/>
    </location>
</feature>
<dbReference type="OrthoDB" id="342411at2"/>
<evidence type="ECO:0000313" key="2">
    <source>
        <dbReference type="EMBL" id="TGL61930.1"/>
    </source>
</evidence>
<feature type="transmembrane region" description="Helical" evidence="1">
    <location>
        <begin position="402"/>
        <end position="419"/>
    </location>
</feature>
<feature type="transmembrane region" description="Helical" evidence="1">
    <location>
        <begin position="471"/>
        <end position="490"/>
    </location>
</feature>
<reference evidence="2" key="1">
    <citation type="journal article" date="2019" name="PLoS Negl. Trop. Dis.">
        <title>Revisiting the worldwide diversity of Leptospira species in the environment.</title>
        <authorList>
            <person name="Vincent A.T."/>
            <person name="Schiettekatte O."/>
            <person name="Bourhy P."/>
            <person name="Veyrier F.J."/>
            <person name="Picardeau M."/>
        </authorList>
    </citation>
    <scope>NUCLEOTIDE SEQUENCE [LARGE SCALE GENOMIC DNA]</scope>
    <source>
        <strain evidence="2">201702476</strain>
    </source>
</reference>
<keyword evidence="1" id="KW-1133">Transmembrane helix</keyword>
<proteinExistence type="predicted"/>
<sequence>MVLARIAWLAEPNLAFHLTDLVGLFIGSISGILFRETLLIFSGMGEVPLPKQSDFFVTQWQIRNPLSVKQESIFFQTPFYFLFWLSILFFCVFLQGFGFSFLKGFGIPDYLYLDGISSRTFLSVPTTILVSIGLPLLYFFAEERFASSSNRENIKKHLFFGLAVGFFIQIFVIYLQNYYLPTFLAAGSNTSLSAFRYPGLFIDSGSSSWMLPLLGIVFIIFLYRKAAKTKEKFSYLIVACLFLILTVFGFHQAKTFWVIWCAFIFISLIWTLPAKWIHHTKLLWTVRGVSFVFTPLLFALLLWSFSKLSSPSPVQELGKRYVNFQTEILDSKSMTAIKSFDETRYELLLVTWEGILAQPWVGNGLGSLPVMLQDPARIGTKISTGLIDVPPNFVLSVLYDEGIFGLTFLLLLTGLFVWERMSYLSILLLLIPLQFGMQVQHADGGFLVLYLLFYPLAEVPMGSRILRISKWFKYTTLILAIGLPLHYFLLYTGDIPKLGYGSEFRKEKIGNYQIQASIFALGSSVEHEFHGNKYEWRLAKEPGFRKGDFVVRTDDKDLQIELIWKNGERVTLFESVMEPATGNRYIWKGTMPAGSEYVFLRTSRKSILKISKNYFSAYGEFRL</sequence>
<feature type="transmembrane region" description="Helical" evidence="1">
    <location>
        <begin position="122"/>
        <end position="140"/>
    </location>
</feature>
<feature type="transmembrane region" description="Helical" evidence="1">
    <location>
        <begin position="257"/>
        <end position="277"/>
    </location>
</feature>
<feature type="transmembrane region" description="Helical" evidence="1">
    <location>
        <begin position="426"/>
        <end position="451"/>
    </location>
</feature>
<dbReference type="AlphaFoldDB" id="A0A4R9K935"/>
<feature type="transmembrane region" description="Helical" evidence="1">
    <location>
        <begin position="79"/>
        <end position="102"/>
    </location>
</feature>
<accession>A0A4R9K935</accession>